<keyword evidence="3" id="KW-1185">Reference proteome</keyword>
<organism evidence="2 3">
    <name type="scientific">Nephila pilipes</name>
    <name type="common">Giant wood spider</name>
    <name type="synonym">Nephila maculata</name>
    <dbReference type="NCBI Taxonomy" id="299642"/>
    <lineage>
        <taxon>Eukaryota</taxon>
        <taxon>Metazoa</taxon>
        <taxon>Ecdysozoa</taxon>
        <taxon>Arthropoda</taxon>
        <taxon>Chelicerata</taxon>
        <taxon>Arachnida</taxon>
        <taxon>Araneae</taxon>
        <taxon>Araneomorphae</taxon>
        <taxon>Entelegynae</taxon>
        <taxon>Araneoidea</taxon>
        <taxon>Nephilidae</taxon>
        <taxon>Nephila</taxon>
    </lineage>
</organism>
<feature type="compositionally biased region" description="Basic and acidic residues" evidence="1">
    <location>
        <begin position="251"/>
        <end position="263"/>
    </location>
</feature>
<evidence type="ECO:0000313" key="2">
    <source>
        <dbReference type="EMBL" id="GFU28144.1"/>
    </source>
</evidence>
<feature type="compositionally biased region" description="Basic and acidic residues" evidence="1">
    <location>
        <begin position="205"/>
        <end position="216"/>
    </location>
</feature>
<name>A0A8X6QLA2_NEPPI</name>
<feature type="region of interest" description="Disordered" evidence="1">
    <location>
        <begin position="251"/>
        <end position="286"/>
    </location>
</feature>
<feature type="region of interest" description="Disordered" evidence="1">
    <location>
        <begin position="205"/>
        <end position="238"/>
    </location>
</feature>
<dbReference type="OrthoDB" id="6435872at2759"/>
<proteinExistence type="predicted"/>
<dbReference type="EMBL" id="BMAW01032986">
    <property type="protein sequence ID" value="GFU28144.1"/>
    <property type="molecule type" value="Genomic_DNA"/>
</dbReference>
<evidence type="ECO:0000256" key="1">
    <source>
        <dbReference type="SAM" id="MobiDB-lite"/>
    </source>
</evidence>
<dbReference type="Proteomes" id="UP000887013">
    <property type="component" value="Unassembled WGS sequence"/>
</dbReference>
<accession>A0A8X6QLA2</accession>
<dbReference type="AlphaFoldDB" id="A0A8X6QLA2"/>
<evidence type="ECO:0000313" key="3">
    <source>
        <dbReference type="Proteomes" id="UP000887013"/>
    </source>
</evidence>
<sequence length="478" mass="54800">MTQDVKRKRYLDIIQTADLYKTDLVDGDVKQVSVPVNLCDSAKKEKLFEQLYYKIFDIKENFKIKDYTLSDVIKHFSMVQPKKKMYVKKGNTYVVKKYFTEGVQLVPEGEVHNFELLGKQPIDIFEIEKAMPINSLRDCYKDIAKSYRLNTGNKISISPNTYYLIVAPFHASFTKTIKKLNDSDNGMSLRPDDHQIVNLEFESERDAARGTTHEHPQSIPGPSNISTRPSITPEKVGDCCSTLEQEKKGNIREKRYLAEPEKSQKRRRFENQSSEALDARRDSANSSDMALMNFDQVNGESQSMSAEVVANGQPTIGEGNPSVFGIRKENPIESYILNGDSTFEVHPNDTLSGSFTICNNDMDPYCIRYFGEGHIIREVAYFKNESTFETPLVIDRDLLKRLRDLSEMATEKFVVRHFYNCIFAKIEAVYKKFKMMRNTAMIGSCVPAIVQLNNTRFSGHLPDVYQNSIEKFKPDDIF</sequence>
<feature type="compositionally biased region" description="Polar residues" evidence="1">
    <location>
        <begin position="220"/>
        <end position="230"/>
    </location>
</feature>
<reference evidence="2" key="1">
    <citation type="submission" date="2020-08" db="EMBL/GenBank/DDBJ databases">
        <title>Multicomponent nature underlies the extraordinary mechanical properties of spider dragline silk.</title>
        <authorList>
            <person name="Kono N."/>
            <person name="Nakamura H."/>
            <person name="Mori M."/>
            <person name="Yoshida Y."/>
            <person name="Ohtoshi R."/>
            <person name="Malay A.D."/>
            <person name="Moran D.A.P."/>
            <person name="Tomita M."/>
            <person name="Numata K."/>
            <person name="Arakawa K."/>
        </authorList>
    </citation>
    <scope>NUCLEOTIDE SEQUENCE</scope>
</reference>
<comment type="caution">
    <text evidence="2">The sequence shown here is derived from an EMBL/GenBank/DDBJ whole genome shotgun (WGS) entry which is preliminary data.</text>
</comment>
<protein>
    <submittedName>
        <fullName evidence="2">Uncharacterized protein</fullName>
    </submittedName>
</protein>
<gene>
    <name evidence="2" type="primary">AVEN_176278_2</name>
    <name evidence="2" type="ORF">NPIL_451431</name>
</gene>